<evidence type="ECO:0000256" key="1">
    <source>
        <dbReference type="SAM" id="Phobius"/>
    </source>
</evidence>
<gene>
    <name evidence="2" type="ORF">ABS361_18700</name>
</gene>
<feature type="transmembrane region" description="Helical" evidence="1">
    <location>
        <begin position="70"/>
        <end position="93"/>
    </location>
</feature>
<reference evidence="2" key="1">
    <citation type="submission" date="2024-06" db="EMBL/GenBank/DDBJ databases">
        <title>Methylostella associata gen. nov., sp. nov., a novel Ancalomicrobiaceae-affiliated facultatively methylotrophic bacteria that feed on methanotrophs of the genus Methylococcus.</title>
        <authorList>
            <person name="Saltykova V."/>
            <person name="Danilova O.V."/>
            <person name="Oshkin I.Y."/>
            <person name="Belova S.E."/>
            <person name="Pimenov N.V."/>
            <person name="Dedysh S.N."/>
        </authorList>
    </citation>
    <scope>NUCLEOTIDE SEQUENCE</scope>
    <source>
        <strain evidence="2">S20</strain>
    </source>
</reference>
<proteinExistence type="predicted"/>
<name>A0AAU7XAQ5_9HYPH</name>
<dbReference type="AlphaFoldDB" id="A0AAU7XAQ5"/>
<evidence type="ECO:0000313" key="2">
    <source>
        <dbReference type="EMBL" id="XBY44056.1"/>
    </source>
</evidence>
<accession>A0AAU7XAQ5</accession>
<protein>
    <submittedName>
        <fullName evidence="2">Uncharacterized protein</fullName>
    </submittedName>
</protein>
<organism evidence="2">
    <name type="scientific">Methyloraptor flagellatus</name>
    <dbReference type="NCBI Taxonomy" id="3162530"/>
    <lineage>
        <taxon>Bacteria</taxon>
        <taxon>Pseudomonadati</taxon>
        <taxon>Pseudomonadota</taxon>
        <taxon>Alphaproteobacteria</taxon>
        <taxon>Hyphomicrobiales</taxon>
        <taxon>Ancalomicrobiaceae</taxon>
        <taxon>Methyloraptor</taxon>
    </lineage>
</organism>
<dbReference type="KEGG" id="mflg:ABS361_18700"/>
<sequence length="108" mass="11633">MLSFLVRAIGLWFMAGAIVAVVVDGMKSIAAGRLVLTPAAKLWFDLSPGTLAAAQSWVQKHLGAFAWDPLAQAALALPSWALLVAIGAVFVWLGSLRRRRREDVAYEA</sequence>
<dbReference type="EMBL" id="CP158568">
    <property type="protein sequence ID" value="XBY44056.1"/>
    <property type="molecule type" value="Genomic_DNA"/>
</dbReference>
<keyword evidence="1" id="KW-0472">Membrane</keyword>
<keyword evidence="1" id="KW-1133">Transmembrane helix</keyword>
<dbReference type="RefSeq" id="WP_407049153.1">
    <property type="nucleotide sequence ID" value="NZ_CP158568.1"/>
</dbReference>
<keyword evidence="1" id="KW-0812">Transmembrane</keyword>